<accession>A0A5D5AGE5</accession>
<dbReference type="AlphaFoldDB" id="A0A5D5AGE5"/>
<evidence type="ECO:0000313" key="2">
    <source>
        <dbReference type="EMBL" id="TYT60869.1"/>
    </source>
</evidence>
<dbReference type="EMBL" id="VTAW01000028">
    <property type="protein sequence ID" value="TYT60869.1"/>
    <property type="molecule type" value="Genomic_DNA"/>
</dbReference>
<feature type="transmembrane region" description="Helical" evidence="1">
    <location>
        <begin position="68"/>
        <end position="87"/>
    </location>
</feature>
<comment type="caution">
    <text evidence="2">The sequence shown here is derived from an EMBL/GenBank/DDBJ whole genome shotgun (WGS) entry which is preliminary data.</text>
</comment>
<proteinExistence type="predicted"/>
<sequence>MEDVPAPDLVKVGTKDGRLHLQLESWFYDYVTVIVAAIERARDLPVNARITAPAADFGREMLDITLSLPQFGFTITVCAFAAAEFIVRKAITVGRKTTINVPTTTTTVTAHPPE</sequence>
<dbReference type="RefSeq" id="WP_149082636.1">
    <property type="nucleotide sequence ID" value="NZ_VTAW01000028.1"/>
</dbReference>
<protein>
    <submittedName>
        <fullName evidence="2">Uncharacterized protein</fullName>
    </submittedName>
</protein>
<gene>
    <name evidence="2" type="ORF">FYC77_16715</name>
</gene>
<keyword evidence="1" id="KW-1133">Transmembrane helix</keyword>
<name>A0A5D5AGE5_9EURY</name>
<organism evidence="2 3">
    <name type="scientific">Natrialba swarupiae</name>
    <dbReference type="NCBI Taxonomy" id="2448032"/>
    <lineage>
        <taxon>Archaea</taxon>
        <taxon>Methanobacteriati</taxon>
        <taxon>Methanobacteriota</taxon>
        <taxon>Stenosarchaea group</taxon>
        <taxon>Halobacteria</taxon>
        <taxon>Halobacteriales</taxon>
        <taxon>Natrialbaceae</taxon>
        <taxon>Natrialba</taxon>
    </lineage>
</organism>
<evidence type="ECO:0000256" key="1">
    <source>
        <dbReference type="SAM" id="Phobius"/>
    </source>
</evidence>
<evidence type="ECO:0000313" key="3">
    <source>
        <dbReference type="Proteomes" id="UP000324104"/>
    </source>
</evidence>
<reference evidence="2 3" key="1">
    <citation type="submission" date="2019-08" db="EMBL/GenBank/DDBJ databases">
        <title>Archaea genome.</title>
        <authorList>
            <person name="Kajale S."/>
            <person name="Shouche Y."/>
            <person name="Deshpande N."/>
            <person name="Sharma A."/>
        </authorList>
    </citation>
    <scope>NUCLEOTIDE SEQUENCE [LARGE SCALE GENOMIC DNA]</scope>
    <source>
        <strain evidence="2 3">ESP3B_9</strain>
    </source>
</reference>
<keyword evidence="1" id="KW-0472">Membrane</keyword>
<keyword evidence="3" id="KW-1185">Reference proteome</keyword>
<keyword evidence="1" id="KW-0812">Transmembrane</keyword>
<dbReference type="Proteomes" id="UP000324104">
    <property type="component" value="Unassembled WGS sequence"/>
</dbReference>